<accession>A0AAW1PQ82</accession>
<evidence type="ECO:0000313" key="2">
    <source>
        <dbReference type="EMBL" id="KAK9810590.1"/>
    </source>
</evidence>
<feature type="region of interest" description="Disordered" evidence="1">
    <location>
        <begin position="451"/>
        <end position="503"/>
    </location>
</feature>
<evidence type="ECO:0000313" key="3">
    <source>
        <dbReference type="Proteomes" id="UP001465755"/>
    </source>
</evidence>
<comment type="caution">
    <text evidence="2">The sequence shown here is derived from an EMBL/GenBank/DDBJ whole genome shotgun (WGS) entry which is preliminary data.</text>
</comment>
<feature type="region of interest" description="Disordered" evidence="1">
    <location>
        <begin position="1"/>
        <end position="235"/>
    </location>
</feature>
<dbReference type="EMBL" id="JALJOQ010000015">
    <property type="protein sequence ID" value="KAK9810590.1"/>
    <property type="molecule type" value="Genomic_DNA"/>
</dbReference>
<organism evidence="2 3">
    <name type="scientific">Symbiochloris irregularis</name>
    <dbReference type="NCBI Taxonomy" id="706552"/>
    <lineage>
        <taxon>Eukaryota</taxon>
        <taxon>Viridiplantae</taxon>
        <taxon>Chlorophyta</taxon>
        <taxon>core chlorophytes</taxon>
        <taxon>Trebouxiophyceae</taxon>
        <taxon>Trebouxiales</taxon>
        <taxon>Trebouxiaceae</taxon>
        <taxon>Symbiochloris</taxon>
    </lineage>
</organism>
<feature type="region of interest" description="Disordered" evidence="1">
    <location>
        <begin position="342"/>
        <end position="364"/>
    </location>
</feature>
<protein>
    <submittedName>
        <fullName evidence="2">Uncharacterized protein</fullName>
    </submittedName>
</protein>
<evidence type="ECO:0000256" key="1">
    <source>
        <dbReference type="SAM" id="MobiDB-lite"/>
    </source>
</evidence>
<dbReference type="AlphaFoldDB" id="A0AAW1PQ82"/>
<feature type="compositionally biased region" description="Basic and acidic residues" evidence="1">
    <location>
        <begin position="126"/>
        <end position="136"/>
    </location>
</feature>
<dbReference type="Proteomes" id="UP001465755">
    <property type="component" value="Unassembled WGS sequence"/>
</dbReference>
<feature type="compositionally biased region" description="Polar residues" evidence="1">
    <location>
        <begin position="190"/>
        <end position="203"/>
    </location>
</feature>
<reference evidence="2 3" key="1">
    <citation type="journal article" date="2024" name="Nat. Commun.">
        <title>Phylogenomics reveals the evolutionary origins of lichenization in chlorophyte algae.</title>
        <authorList>
            <person name="Puginier C."/>
            <person name="Libourel C."/>
            <person name="Otte J."/>
            <person name="Skaloud P."/>
            <person name="Haon M."/>
            <person name="Grisel S."/>
            <person name="Petersen M."/>
            <person name="Berrin J.G."/>
            <person name="Delaux P.M."/>
            <person name="Dal Grande F."/>
            <person name="Keller J."/>
        </authorList>
    </citation>
    <scope>NUCLEOTIDE SEQUENCE [LARGE SCALE GENOMIC DNA]</scope>
    <source>
        <strain evidence="2 3">SAG 2036</strain>
    </source>
</reference>
<name>A0AAW1PQ82_9CHLO</name>
<feature type="compositionally biased region" description="Low complexity" evidence="1">
    <location>
        <begin position="452"/>
        <end position="466"/>
    </location>
</feature>
<feature type="region of interest" description="Disordered" evidence="1">
    <location>
        <begin position="247"/>
        <end position="294"/>
    </location>
</feature>
<keyword evidence="3" id="KW-1185">Reference proteome</keyword>
<feature type="compositionally biased region" description="Low complexity" evidence="1">
    <location>
        <begin position="409"/>
        <end position="422"/>
    </location>
</feature>
<sequence>MYTEPRLTRSRAREQGGETPLFAGLGDKSLTTRRKLVSSARPALSDVTNSEAAAATAQDQAKETGPATGGGLTLSDGSPLLKSLDFGAADSGTPLRQAEAITLSVDEPKGTAVSPVVHTSPGRQLDLVKHQPEHLTESATSEKTAPVAGIPDISLRQDSPLHSGLAAYGSVTPEHPKEQEEARESAIKSRGSTEPPSAQTSTGLDAPSLRSADKAPALMPPKALQPDFTHLPQGTLADSAYPAAGLKDLSLDQSSPLKGLDTPVPSPGSPLAPEGGSTPPLQKKFPGSTEAPFAEHSTKLMSPAAVSAAILSPEKEYLINEQQLDNLSEAGSVTMDVEDRWQLGHGSDAGTPQPASPKWSLPAGGLYDAVPRPKSLVTVSSPESFDPRSIRQLKKDVKAALQKHHDDGAASAASALQSADSSTTEYTAVHDDPDEVSSELCSGLRQLDIGSLRQGEPLPLRGLPPRLGRHTRFADDGSRVDSPQRPTLRGVAPATGSHVRFDD</sequence>
<proteinExistence type="predicted"/>
<gene>
    <name evidence="2" type="ORF">WJX73_002902</name>
</gene>
<feature type="region of interest" description="Disordered" evidence="1">
    <location>
        <begin position="400"/>
        <end position="436"/>
    </location>
</feature>
<feature type="compositionally biased region" description="Basic and acidic residues" evidence="1">
    <location>
        <begin position="174"/>
        <end position="187"/>
    </location>
</feature>